<organism evidence="2 3">
    <name type="scientific">Halorientalis regularis</name>
    <dbReference type="NCBI Taxonomy" id="660518"/>
    <lineage>
        <taxon>Archaea</taxon>
        <taxon>Methanobacteriati</taxon>
        <taxon>Methanobacteriota</taxon>
        <taxon>Stenosarchaea group</taxon>
        <taxon>Halobacteria</taxon>
        <taxon>Halobacteriales</taxon>
        <taxon>Haloarculaceae</taxon>
        <taxon>Halorientalis</taxon>
    </lineage>
</organism>
<reference evidence="3" key="1">
    <citation type="submission" date="2016-10" db="EMBL/GenBank/DDBJ databases">
        <authorList>
            <person name="Varghese N."/>
            <person name="Submissions S."/>
        </authorList>
    </citation>
    <scope>NUCLEOTIDE SEQUENCE [LARGE SCALE GENOMIC DNA]</scope>
    <source>
        <strain evidence="3">IBRC-M 10760</strain>
    </source>
</reference>
<gene>
    <name evidence="2" type="ORF">SAMN05216218_103124</name>
</gene>
<dbReference type="RefSeq" id="WP_092688741.1">
    <property type="nucleotide sequence ID" value="NZ_FNBK01000003.1"/>
</dbReference>
<feature type="compositionally biased region" description="Acidic residues" evidence="1">
    <location>
        <begin position="69"/>
        <end position="89"/>
    </location>
</feature>
<protein>
    <recommendedName>
        <fullName evidence="4">Copper binding protein, plastocyanin/azurin family</fullName>
    </recommendedName>
</protein>
<name>A0A1G7HQP3_9EURY</name>
<evidence type="ECO:0000256" key="1">
    <source>
        <dbReference type="SAM" id="MobiDB-lite"/>
    </source>
</evidence>
<dbReference type="EMBL" id="FNBK01000003">
    <property type="protein sequence ID" value="SDF02772.1"/>
    <property type="molecule type" value="Genomic_DNA"/>
</dbReference>
<evidence type="ECO:0000313" key="2">
    <source>
        <dbReference type="EMBL" id="SDF02772.1"/>
    </source>
</evidence>
<dbReference type="AlphaFoldDB" id="A0A1G7HQP3"/>
<sequence>MDQSRRRLLETVGLAIAGALAGCAETDQQGTEDGSPTEGDTPGTTAAPSTTDRTAATETERETPTETATETETETPGDTPTETETDTPTETETATATADEPLTPTETVALTIDNEGFSAWEVTEDESGEVAETETENPTMTFETGVRYTVENDGWSFHPFALRASDDTALLSQDVEGQYEDDRDVDWVDDGNEFAFTLTEALAADMEYYICTVHSSMRGDVRER</sequence>
<dbReference type="PROSITE" id="PS51257">
    <property type="entry name" value="PROKAR_LIPOPROTEIN"/>
    <property type="match status" value="1"/>
</dbReference>
<keyword evidence="3" id="KW-1185">Reference proteome</keyword>
<evidence type="ECO:0008006" key="4">
    <source>
        <dbReference type="Google" id="ProtNLM"/>
    </source>
</evidence>
<proteinExistence type="predicted"/>
<accession>A0A1G7HQP3</accession>
<evidence type="ECO:0000313" key="3">
    <source>
        <dbReference type="Proteomes" id="UP000199076"/>
    </source>
</evidence>
<feature type="region of interest" description="Disordered" evidence="1">
    <location>
        <begin position="21"/>
        <end position="104"/>
    </location>
</feature>
<feature type="compositionally biased region" description="Low complexity" evidence="1">
    <location>
        <begin position="90"/>
        <end position="104"/>
    </location>
</feature>
<dbReference type="OrthoDB" id="351261at2157"/>
<dbReference type="Proteomes" id="UP000199076">
    <property type="component" value="Unassembled WGS sequence"/>
</dbReference>